<evidence type="ECO:0000259" key="3">
    <source>
        <dbReference type="PROSITE" id="PS50883"/>
    </source>
</evidence>
<reference evidence="7" key="1">
    <citation type="journal article" date="2019" name="Int. J. Syst. Evol. Microbiol.">
        <title>The Global Catalogue of Microorganisms (GCM) 10K type strain sequencing project: providing services to taxonomists for standard genome sequencing and annotation.</title>
        <authorList>
            <consortium name="The Broad Institute Genomics Platform"/>
            <consortium name="The Broad Institute Genome Sequencing Center for Infectious Disease"/>
            <person name="Wu L."/>
            <person name="Ma J."/>
        </authorList>
    </citation>
    <scope>NUCLEOTIDE SEQUENCE [LARGE SCALE GENOMIC DNA]</scope>
    <source>
        <strain evidence="7">CGMCC 1.12482</strain>
    </source>
</reference>
<feature type="coiled-coil region" evidence="1">
    <location>
        <begin position="669"/>
        <end position="696"/>
    </location>
</feature>
<dbReference type="Gene3D" id="3.20.20.450">
    <property type="entry name" value="EAL domain"/>
    <property type="match status" value="1"/>
</dbReference>
<dbReference type="CDD" id="cd01949">
    <property type="entry name" value="GGDEF"/>
    <property type="match status" value="1"/>
</dbReference>
<dbReference type="SUPFAM" id="SSF158472">
    <property type="entry name" value="HAMP domain-like"/>
    <property type="match status" value="1"/>
</dbReference>
<dbReference type="PROSITE" id="PS50883">
    <property type="entry name" value="EAL"/>
    <property type="match status" value="1"/>
</dbReference>
<dbReference type="PROSITE" id="PS50885">
    <property type="entry name" value="HAMP"/>
    <property type="match status" value="1"/>
</dbReference>
<feature type="transmembrane region" description="Helical" evidence="2">
    <location>
        <begin position="270"/>
        <end position="291"/>
    </location>
</feature>
<protein>
    <recommendedName>
        <fullName evidence="8">Diguanylate cyclase (GGDEF) domain-containing protein</fullName>
    </recommendedName>
</protein>
<dbReference type="Pfam" id="PF00672">
    <property type="entry name" value="HAMP"/>
    <property type="match status" value="1"/>
</dbReference>
<evidence type="ECO:0000259" key="4">
    <source>
        <dbReference type="PROSITE" id="PS50885"/>
    </source>
</evidence>
<dbReference type="InterPro" id="IPR029016">
    <property type="entry name" value="GAF-like_dom_sf"/>
</dbReference>
<evidence type="ECO:0000313" key="6">
    <source>
        <dbReference type="EMBL" id="GGD10039.1"/>
    </source>
</evidence>
<comment type="caution">
    <text evidence="6">The sequence shown here is derived from an EMBL/GenBank/DDBJ whole genome shotgun (WGS) entry which is preliminary data.</text>
</comment>
<dbReference type="Pfam" id="PF00563">
    <property type="entry name" value="EAL"/>
    <property type="match status" value="1"/>
</dbReference>
<keyword evidence="2" id="KW-1133">Transmembrane helix</keyword>
<dbReference type="CDD" id="cd01948">
    <property type="entry name" value="EAL"/>
    <property type="match status" value="1"/>
</dbReference>
<dbReference type="PANTHER" id="PTHR44757:SF2">
    <property type="entry name" value="BIOFILM ARCHITECTURE MAINTENANCE PROTEIN MBAA"/>
    <property type="match status" value="1"/>
</dbReference>
<dbReference type="EMBL" id="BMFF01000008">
    <property type="protein sequence ID" value="GGD10039.1"/>
    <property type="molecule type" value="Genomic_DNA"/>
</dbReference>
<dbReference type="RefSeq" id="WP_150279069.1">
    <property type="nucleotide sequence ID" value="NZ_BMFF01000008.1"/>
</dbReference>
<dbReference type="InterPro" id="IPR029787">
    <property type="entry name" value="Nucleotide_cyclase"/>
</dbReference>
<keyword evidence="2" id="KW-0472">Membrane</keyword>
<evidence type="ECO:0000256" key="2">
    <source>
        <dbReference type="SAM" id="Phobius"/>
    </source>
</evidence>
<feature type="domain" description="HAMP" evidence="4">
    <location>
        <begin position="292"/>
        <end position="344"/>
    </location>
</feature>
<evidence type="ECO:0008006" key="8">
    <source>
        <dbReference type="Google" id="ProtNLM"/>
    </source>
</evidence>
<dbReference type="InterPro" id="IPR035919">
    <property type="entry name" value="EAL_sf"/>
</dbReference>
<dbReference type="SUPFAM" id="SSF55781">
    <property type="entry name" value="GAF domain-like"/>
    <property type="match status" value="1"/>
</dbReference>
<dbReference type="Pfam" id="PF00990">
    <property type="entry name" value="GGDEF"/>
    <property type="match status" value="1"/>
</dbReference>
<organism evidence="6 7">
    <name type="scientific">Halopseudomonas salina</name>
    <dbReference type="NCBI Taxonomy" id="1323744"/>
    <lineage>
        <taxon>Bacteria</taxon>
        <taxon>Pseudomonadati</taxon>
        <taxon>Pseudomonadota</taxon>
        <taxon>Gammaproteobacteria</taxon>
        <taxon>Pseudomonadales</taxon>
        <taxon>Pseudomonadaceae</taxon>
        <taxon>Halopseudomonas</taxon>
    </lineage>
</organism>
<keyword evidence="1" id="KW-0175">Coiled coil</keyword>
<dbReference type="NCBIfam" id="TIGR00254">
    <property type="entry name" value="GGDEF"/>
    <property type="match status" value="1"/>
</dbReference>
<evidence type="ECO:0000256" key="1">
    <source>
        <dbReference type="SAM" id="Coils"/>
    </source>
</evidence>
<feature type="domain" description="EAL" evidence="3">
    <location>
        <begin position="683"/>
        <end position="937"/>
    </location>
</feature>
<dbReference type="InterPro" id="IPR003660">
    <property type="entry name" value="HAMP_dom"/>
</dbReference>
<accession>A0ABQ1Q1R7</accession>
<dbReference type="SUPFAM" id="SSF55073">
    <property type="entry name" value="Nucleotide cyclase"/>
    <property type="match status" value="1"/>
</dbReference>
<dbReference type="Proteomes" id="UP000638188">
    <property type="component" value="Unassembled WGS sequence"/>
</dbReference>
<dbReference type="SMART" id="SM00304">
    <property type="entry name" value="HAMP"/>
    <property type="match status" value="1"/>
</dbReference>
<dbReference type="PANTHER" id="PTHR44757">
    <property type="entry name" value="DIGUANYLATE CYCLASE DGCP"/>
    <property type="match status" value="1"/>
</dbReference>
<gene>
    <name evidence="6" type="ORF">GCM10007418_31380</name>
</gene>
<dbReference type="SMART" id="SM00052">
    <property type="entry name" value="EAL"/>
    <property type="match status" value="1"/>
</dbReference>
<dbReference type="SUPFAM" id="SSF141868">
    <property type="entry name" value="EAL domain-like"/>
    <property type="match status" value="1"/>
</dbReference>
<dbReference type="InterPro" id="IPR043128">
    <property type="entry name" value="Rev_trsase/Diguanyl_cyclase"/>
</dbReference>
<dbReference type="Gene3D" id="3.30.450.40">
    <property type="match status" value="1"/>
</dbReference>
<evidence type="ECO:0000259" key="5">
    <source>
        <dbReference type="PROSITE" id="PS50887"/>
    </source>
</evidence>
<keyword evidence="2" id="KW-0812">Transmembrane</keyword>
<feature type="domain" description="GGDEF" evidence="5">
    <location>
        <begin position="537"/>
        <end position="674"/>
    </location>
</feature>
<dbReference type="CDD" id="cd06225">
    <property type="entry name" value="HAMP"/>
    <property type="match status" value="1"/>
</dbReference>
<dbReference type="InterPro" id="IPR001633">
    <property type="entry name" value="EAL_dom"/>
</dbReference>
<proteinExistence type="predicted"/>
<dbReference type="InterPro" id="IPR052155">
    <property type="entry name" value="Biofilm_reg_signaling"/>
</dbReference>
<name>A0ABQ1Q1R7_9GAMM</name>
<dbReference type="SMART" id="SM00267">
    <property type="entry name" value="GGDEF"/>
    <property type="match status" value="1"/>
</dbReference>
<dbReference type="Gene3D" id="6.10.340.10">
    <property type="match status" value="1"/>
</dbReference>
<dbReference type="Gene3D" id="3.30.70.270">
    <property type="match status" value="1"/>
</dbReference>
<keyword evidence="7" id="KW-1185">Reference proteome</keyword>
<dbReference type="InterPro" id="IPR000160">
    <property type="entry name" value="GGDEF_dom"/>
</dbReference>
<dbReference type="PROSITE" id="PS50887">
    <property type="entry name" value="GGDEF"/>
    <property type="match status" value="1"/>
</dbReference>
<evidence type="ECO:0000313" key="7">
    <source>
        <dbReference type="Proteomes" id="UP000638188"/>
    </source>
</evidence>
<feature type="transmembrane region" description="Helical" evidence="2">
    <location>
        <begin position="16"/>
        <end position="39"/>
    </location>
</feature>
<sequence>MAIDLRTFSSPIARRLFFFFFLAVTLPVLVLVSITFFQLSDYMANQHRKELQNDAKYIGMNLFERLQRVGIELPRVAATRTPQSLRVDPVHTAGDDVLLRLVRGVGAGDPVWLHPGNADQALHEKLYEQLAAPDSEGRDRPMRIHQLGTNPTVLFASLKVAPDSYLAARVHPEFFWDPEQLPHDKLSCVLAGKDVVVFCSVDPPARFVEAFASARADSSLGSFEWEEGGATMRAVYWEVFLHGIGMNRNWTVVLSQPEQQLFATTRQFQATLILIVLASILMALMFSIGHLRRVLRPLQSLRMATRQVADGDLRKQVVITSGDEFQELAQAFNSMTERLAGQFDQREALMEIDRVILSTKDSRNVVNEVLVQAQAFPECDSLLVAMQDEQVVRLKAAGDGSHSAEDHQILAHKQYAQTLSQLGNGEEPLVLDDLPAWLPVLPGTEACSAWLLFPLRVSGELSGFVLLGTRNPANATNANSGWAVQVVSRLSIALTRARWQTDLYRQAHFDDLTGLPNRAALKVTLSRALERSTRNETRVALLFIDLDRFKLINDSIGHAAGDIYLQAVAERIRSCVRSEDAVSRLGGDEFTVLITDVLPEADIATEVMTLVGRLLQNIPKPVRVGLHELRCTMSIGVSIFPDDGQSIDDLMKQADTAMYQAKRSGGNSFRFYAQEMQAASQQRMELESDMRQALESDQFQLYFQPQVRMDSSHVQSAEVLLRWNHPERGLVPPGVFIPIAEESLLIADIDAWVLRAVCKQIRQWLNAGIEPVRLAINISAAQFQNPRFVSLVKLSLSQFELSADHIELEITEGALIDNLEHARQVLNELGEFGVRLAIDDFGTGYCSLAYLKTMPIDKLKIDQSFIRDITLSARDAAIVEVILQLSKQLGLRCIAEGVETQEELDWLVEKGCEVFQGYFFHRPMPLADFAKLLSSQVSINRV</sequence>